<dbReference type="SUPFAM" id="SSF56349">
    <property type="entry name" value="DNA breaking-rejoining enzymes"/>
    <property type="match status" value="1"/>
</dbReference>
<dbReference type="Gene3D" id="1.10.443.10">
    <property type="entry name" value="Intergrase catalytic core"/>
    <property type="match status" value="1"/>
</dbReference>
<keyword evidence="1" id="KW-0233">DNA recombination</keyword>
<dbReference type="GO" id="GO:0015074">
    <property type="term" value="P:DNA integration"/>
    <property type="evidence" value="ECO:0007669"/>
    <property type="project" value="InterPro"/>
</dbReference>
<dbReference type="AlphaFoldDB" id="A0A0C9X593"/>
<evidence type="ECO:0000256" key="1">
    <source>
        <dbReference type="ARBA" id="ARBA00023172"/>
    </source>
</evidence>
<dbReference type="Proteomes" id="UP000054477">
    <property type="component" value="Unassembled WGS sequence"/>
</dbReference>
<evidence type="ECO:0000313" key="3">
    <source>
        <dbReference type="Proteomes" id="UP000054477"/>
    </source>
</evidence>
<dbReference type="InterPro" id="IPR011010">
    <property type="entry name" value="DNA_brk_join_enz"/>
</dbReference>
<protein>
    <recommendedName>
        <fullName evidence="4">Tyr recombinase domain-containing protein</fullName>
    </recommendedName>
</protein>
<dbReference type="EMBL" id="KN838883">
    <property type="protein sequence ID" value="KIJ92811.1"/>
    <property type="molecule type" value="Genomic_DNA"/>
</dbReference>
<dbReference type="InterPro" id="IPR052925">
    <property type="entry name" value="Phage_Integrase-like_Recomb"/>
</dbReference>
<evidence type="ECO:0008006" key="4">
    <source>
        <dbReference type="Google" id="ProtNLM"/>
    </source>
</evidence>
<dbReference type="STRING" id="1095629.A0A0C9X593"/>
<organism evidence="2 3">
    <name type="scientific">Laccaria amethystina LaAM-08-1</name>
    <dbReference type="NCBI Taxonomy" id="1095629"/>
    <lineage>
        <taxon>Eukaryota</taxon>
        <taxon>Fungi</taxon>
        <taxon>Dikarya</taxon>
        <taxon>Basidiomycota</taxon>
        <taxon>Agaricomycotina</taxon>
        <taxon>Agaricomycetes</taxon>
        <taxon>Agaricomycetidae</taxon>
        <taxon>Agaricales</taxon>
        <taxon>Agaricineae</taxon>
        <taxon>Hydnangiaceae</taxon>
        <taxon>Laccaria</taxon>
    </lineage>
</organism>
<name>A0A0C9X593_9AGAR</name>
<sequence>MSLKSIDDHALHLQTNSIEISTVKGYATGARDYISFCLKFSLPLTPTPQTLAPHPLVQSTIRGSKKIRADWKQPLRLSHLEAFVHVANTTRAYDDLLFATLLSCCFYGCHRLGELVWKNDKDQWDWRKVAKRASLSFPYNHMQYRLPYHKGDPFYHGTDVLFTHHNSANPITLMHDYITHHDRLHGARPALFIRANRSVPTRSWFDQKFFTLLDRDFGGHSPHVGAATYYASLGISASVIQALGCWSSQAWKIYICNNPTI</sequence>
<reference evidence="3" key="2">
    <citation type="submission" date="2015-01" db="EMBL/GenBank/DDBJ databases">
        <title>Evolutionary Origins and Diversification of the Mycorrhizal Mutualists.</title>
        <authorList>
            <consortium name="DOE Joint Genome Institute"/>
            <consortium name="Mycorrhizal Genomics Consortium"/>
            <person name="Kohler A."/>
            <person name="Kuo A."/>
            <person name="Nagy L.G."/>
            <person name="Floudas D."/>
            <person name="Copeland A."/>
            <person name="Barry K.W."/>
            <person name="Cichocki N."/>
            <person name="Veneault-Fourrey C."/>
            <person name="LaButti K."/>
            <person name="Lindquist E.A."/>
            <person name="Lipzen A."/>
            <person name="Lundell T."/>
            <person name="Morin E."/>
            <person name="Murat C."/>
            <person name="Riley R."/>
            <person name="Ohm R."/>
            <person name="Sun H."/>
            <person name="Tunlid A."/>
            <person name="Henrissat B."/>
            <person name="Grigoriev I.V."/>
            <person name="Hibbett D.S."/>
            <person name="Martin F."/>
        </authorList>
    </citation>
    <scope>NUCLEOTIDE SEQUENCE [LARGE SCALE GENOMIC DNA]</scope>
    <source>
        <strain evidence="3">LaAM-08-1</strain>
    </source>
</reference>
<evidence type="ECO:0000313" key="2">
    <source>
        <dbReference type="EMBL" id="KIJ92811.1"/>
    </source>
</evidence>
<gene>
    <name evidence="2" type="ORF">K443DRAFT_135182</name>
</gene>
<dbReference type="InterPro" id="IPR013762">
    <property type="entry name" value="Integrase-like_cat_sf"/>
</dbReference>
<dbReference type="GO" id="GO:0003677">
    <property type="term" value="F:DNA binding"/>
    <property type="evidence" value="ECO:0007669"/>
    <property type="project" value="InterPro"/>
</dbReference>
<accession>A0A0C9X593</accession>
<keyword evidence="3" id="KW-1185">Reference proteome</keyword>
<reference evidence="2 3" key="1">
    <citation type="submission" date="2014-04" db="EMBL/GenBank/DDBJ databases">
        <authorList>
            <consortium name="DOE Joint Genome Institute"/>
            <person name="Kuo A."/>
            <person name="Kohler A."/>
            <person name="Nagy L.G."/>
            <person name="Floudas D."/>
            <person name="Copeland A."/>
            <person name="Barry K.W."/>
            <person name="Cichocki N."/>
            <person name="Veneault-Fourrey C."/>
            <person name="LaButti K."/>
            <person name="Lindquist E.A."/>
            <person name="Lipzen A."/>
            <person name="Lundell T."/>
            <person name="Morin E."/>
            <person name="Murat C."/>
            <person name="Sun H."/>
            <person name="Tunlid A."/>
            <person name="Henrissat B."/>
            <person name="Grigoriev I.V."/>
            <person name="Hibbett D.S."/>
            <person name="Martin F."/>
            <person name="Nordberg H.P."/>
            <person name="Cantor M.N."/>
            <person name="Hua S.X."/>
        </authorList>
    </citation>
    <scope>NUCLEOTIDE SEQUENCE [LARGE SCALE GENOMIC DNA]</scope>
    <source>
        <strain evidence="2 3">LaAM-08-1</strain>
    </source>
</reference>
<dbReference type="HOGENOM" id="CLU_083223_0_0_1"/>
<dbReference type="PANTHER" id="PTHR34605:SF4">
    <property type="entry name" value="DNA ADENINE METHYLTRANSFERASE"/>
    <property type="match status" value="1"/>
</dbReference>
<dbReference type="OrthoDB" id="5598396at2759"/>
<dbReference type="PANTHER" id="PTHR34605">
    <property type="entry name" value="PHAGE_INTEGRASE DOMAIN-CONTAINING PROTEIN"/>
    <property type="match status" value="1"/>
</dbReference>
<proteinExistence type="predicted"/>
<dbReference type="GO" id="GO:0006310">
    <property type="term" value="P:DNA recombination"/>
    <property type="evidence" value="ECO:0007669"/>
    <property type="project" value="UniProtKB-KW"/>
</dbReference>